<keyword evidence="2" id="KW-0645">Protease</keyword>
<keyword evidence="11" id="KW-0694">RNA-binding</keyword>
<dbReference type="PANTHER" id="PTHR37984:SF5">
    <property type="entry name" value="PROTEIN NYNRIN-LIKE"/>
    <property type="match status" value="1"/>
</dbReference>
<gene>
    <name evidence="21" type="ordered locus">LOC_Os03g44360</name>
</gene>
<dbReference type="SUPFAM" id="SSF56672">
    <property type="entry name" value="DNA/RNA polymerases"/>
    <property type="match status" value="1"/>
</dbReference>
<sequence length="1299" mass="149287">MASRRRASTSNEETQTPDLTTLAGVMATQTQLLQAIANNQGNRGGSSFEEFMRTKPPTFATADEPMEAEDWLRIIEKKLTLVRVREADKVIFAVHQLEGPAGDWWDTYKEAWEEDAGEPTWEEFTTVFRENFVPAAVMRMKKNEFRRLRQGNATVQEYLNQFTQLARYAIGDLADEEEKIDKFIEGLNDELRGPMIGQDHESFQSLINKVVRLENDQRTAGCDSEPHPYTNSGCPCSQENVDCFNCGEYGHYANNCPHPRKTPVRTGANAMTVRGTTTPTTGRGLFKTPQTNRTATGFGRGQVNHVRAEEAQEDQGILMGMFSINSTPVKVLFDSGASHSFISLKASQKHNLALVGLRKPMIVHSPRGEITVSHACIDVPIRLRNVVFPSNLMVLIPKTLDVILGMNWLTKNRGVIDCRRREVILTTPWGSDMRTTMDQDPRLAERAGGIFTMLPMKGMPVVQRFPDVFPEDLLGMPPDRDIEFIIDLIPRTAPISKRPYRMPKVTIKNKYPLPRIDDLFDQLKGAKVFSKIDLRSGYHQLKIRTGDIPKTAFSTRYGLYEFTVMSFGLTNTPAYFMNLMKKVFMDYLDKFVVVFIDDILIYSKDEEEHAKHLRLVLEKLRKHKLYAKFSKCEFWLKEVAFLGHVISAGGVAVDPAKVEAVTKCKAPKSMTEIRSFLGLAGYYRRFIEGFSRIARPMTQLLKKEKKFAWSEQCQESFEQLKEKLTSAPILVLPDIRKNFVIYCDASRQGLGGVLMQDGKIWRHYLIGNHCDIYTDHKSLKYIFTQSDLNLRQRRWLELIKDYDLEVHYHPGKGNVVADALSWKSHCNHLKTEGMAPELKEEMAQLNLHIVPRGQINTLDIQPLLRTQIEEAQKDNEEIREVKEHLAAGFAKEFSTDEKDVLWYKKRIYVPEQGGLRGLILKEAHKSAYSLHPGSTKMYQDLKEGYWWPNMKRDVAEYVALCDVCQKVKAEHQRPAGLLQPLRIPEWKWDEIGMDFIVGLPKTATGYDSIWVIVDRLTKTARFIPVKTNYSSAKLAELYMTRIYVFMVYLRELYLIEAHSLPRISGRNTAYHPQTDGQTEGTNQVLEDMLRACALDFSKDWERCLPYAEFSYNNSFQASLKMSPNEALFGRRCRTPLMWSETGERAVFGPDIIKEAEEKVRLIQDRLKVAQSRQKSYADTRRRNLEFKEGDYVYLKVSPMRGTKRFKVKGKLAPRYVGPFQITARRGEVAYQLQLPENIADVHPVFHVSQLKKCLRVPEEQAPLEEIHISNDLTYPEHPVRILDEAEKRTRTKVWRMYKV</sequence>
<evidence type="ECO:0000256" key="12">
    <source>
        <dbReference type="ARBA" id="ARBA00022908"/>
    </source>
</evidence>
<dbReference type="PROSITE" id="PS00141">
    <property type="entry name" value="ASP_PROTEASE"/>
    <property type="match status" value="1"/>
</dbReference>
<dbReference type="CDD" id="cd00303">
    <property type="entry name" value="retropepsin_like"/>
    <property type="match status" value="1"/>
</dbReference>
<evidence type="ECO:0000256" key="3">
    <source>
        <dbReference type="ARBA" id="ARBA00022679"/>
    </source>
</evidence>
<keyword evidence="7" id="KW-0064">Aspartyl protease</keyword>
<evidence type="ECO:0000256" key="15">
    <source>
        <dbReference type="ARBA" id="ARBA00023125"/>
    </source>
</evidence>
<dbReference type="Pfam" id="PF03732">
    <property type="entry name" value="Retrotrans_gag"/>
    <property type="match status" value="1"/>
</dbReference>
<feature type="region of interest" description="Disordered" evidence="19">
    <location>
        <begin position="273"/>
        <end position="293"/>
    </location>
</feature>
<evidence type="ECO:0000256" key="2">
    <source>
        <dbReference type="ARBA" id="ARBA00022670"/>
    </source>
</evidence>
<dbReference type="InterPro" id="IPR043128">
    <property type="entry name" value="Rev_trsase/Diguanyl_cyclase"/>
</dbReference>
<dbReference type="Pfam" id="PF24626">
    <property type="entry name" value="SH3_Tf2-1"/>
    <property type="match status" value="1"/>
</dbReference>
<dbReference type="SUPFAM" id="SSF53098">
    <property type="entry name" value="Ribonuclease H-like"/>
    <property type="match status" value="1"/>
</dbReference>
<evidence type="ECO:0000256" key="7">
    <source>
        <dbReference type="ARBA" id="ARBA00022750"/>
    </source>
</evidence>
<evidence type="ECO:0000256" key="14">
    <source>
        <dbReference type="ARBA" id="ARBA00022932"/>
    </source>
</evidence>
<evidence type="ECO:0000256" key="16">
    <source>
        <dbReference type="ARBA" id="ARBA00023172"/>
    </source>
</evidence>
<protein>
    <recommendedName>
        <fullName evidence="1">RNA-directed DNA polymerase</fullName>
        <ecNumber evidence="1">2.7.7.49</ecNumber>
    </recommendedName>
</protein>
<dbReference type="EC" id="2.7.7.49" evidence="1"/>
<keyword evidence="18" id="KW-0862">Zinc</keyword>
<dbReference type="PANTHER" id="PTHR37984">
    <property type="entry name" value="PROTEIN CBG26694"/>
    <property type="match status" value="1"/>
</dbReference>
<dbReference type="GO" id="GO:0015074">
    <property type="term" value="P:DNA integration"/>
    <property type="evidence" value="ECO:0007669"/>
    <property type="project" value="UniProtKB-KW"/>
</dbReference>
<dbReference type="InterPro" id="IPR021109">
    <property type="entry name" value="Peptidase_aspartic_dom_sf"/>
</dbReference>
<dbReference type="InterPro" id="IPR050951">
    <property type="entry name" value="Retrovirus_Pol_polyprotein"/>
</dbReference>
<dbReference type="InterPro" id="IPR001878">
    <property type="entry name" value="Znf_CCHC"/>
</dbReference>
<evidence type="ECO:0000256" key="5">
    <source>
        <dbReference type="ARBA" id="ARBA00022722"/>
    </source>
</evidence>
<dbReference type="InterPro" id="IPR036875">
    <property type="entry name" value="Znf_CCHC_sf"/>
</dbReference>
<dbReference type="GO" id="GO:0004519">
    <property type="term" value="F:endonuclease activity"/>
    <property type="evidence" value="ECO:0007669"/>
    <property type="project" value="UniProtKB-KW"/>
</dbReference>
<dbReference type="Pfam" id="PF17917">
    <property type="entry name" value="RT_RNaseH"/>
    <property type="match status" value="1"/>
</dbReference>
<dbReference type="Pfam" id="PF00078">
    <property type="entry name" value="RVT_1"/>
    <property type="match status" value="1"/>
</dbReference>
<keyword evidence="9" id="KW-0378">Hydrolase</keyword>
<keyword evidence="3" id="KW-0808">Transferase</keyword>
<dbReference type="Pfam" id="PF17921">
    <property type="entry name" value="Integrase_H2C2"/>
    <property type="match status" value="1"/>
</dbReference>
<evidence type="ECO:0000256" key="10">
    <source>
        <dbReference type="ARBA" id="ARBA00022842"/>
    </source>
</evidence>
<dbReference type="CDD" id="cd09274">
    <property type="entry name" value="RNase_HI_RT_Ty3"/>
    <property type="match status" value="1"/>
</dbReference>
<evidence type="ECO:0000256" key="8">
    <source>
        <dbReference type="ARBA" id="ARBA00022759"/>
    </source>
</evidence>
<dbReference type="InterPro" id="IPR036397">
    <property type="entry name" value="RNaseH_sf"/>
</dbReference>
<dbReference type="GO" id="GO:0004190">
    <property type="term" value="F:aspartic-type endopeptidase activity"/>
    <property type="evidence" value="ECO:0007669"/>
    <property type="project" value="UniProtKB-KW"/>
</dbReference>
<dbReference type="Pfam" id="PF17919">
    <property type="entry name" value="RT_RNaseH_2"/>
    <property type="match status" value="1"/>
</dbReference>
<keyword evidence="4" id="KW-0548">Nucleotidyltransferase</keyword>
<dbReference type="GO" id="GO:0003677">
    <property type="term" value="F:DNA binding"/>
    <property type="evidence" value="ECO:0007669"/>
    <property type="project" value="UniProtKB-KW"/>
</dbReference>
<name>Q10G32_ORYSJ</name>
<dbReference type="Gene3D" id="2.40.70.10">
    <property type="entry name" value="Acid Proteases"/>
    <property type="match status" value="1"/>
</dbReference>
<organism evidence="21">
    <name type="scientific">Oryza sativa subsp. japonica</name>
    <name type="common">Rice</name>
    <dbReference type="NCBI Taxonomy" id="39947"/>
    <lineage>
        <taxon>Eukaryota</taxon>
        <taxon>Viridiplantae</taxon>
        <taxon>Streptophyta</taxon>
        <taxon>Embryophyta</taxon>
        <taxon>Tracheophyta</taxon>
        <taxon>Spermatophyta</taxon>
        <taxon>Magnoliopsida</taxon>
        <taxon>Liliopsida</taxon>
        <taxon>Poales</taxon>
        <taxon>Poaceae</taxon>
        <taxon>BOP clade</taxon>
        <taxon>Oryzoideae</taxon>
        <taxon>Oryzeae</taxon>
        <taxon>Oryzinae</taxon>
        <taxon>Oryza</taxon>
        <taxon>Oryza sativa</taxon>
    </lineage>
</organism>
<keyword evidence="17" id="KW-0511">Multifunctional enzyme</keyword>
<evidence type="ECO:0000259" key="20">
    <source>
        <dbReference type="PROSITE" id="PS50158"/>
    </source>
</evidence>
<dbReference type="Gene3D" id="4.10.60.10">
    <property type="entry name" value="Zinc finger, CCHC-type"/>
    <property type="match status" value="1"/>
</dbReference>
<evidence type="ECO:0000256" key="6">
    <source>
        <dbReference type="ARBA" id="ARBA00022723"/>
    </source>
</evidence>
<evidence type="ECO:0000256" key="4">
    <source>
        <dbReference type="ARBA" id="ARBA00022695"/>
    </source>
</evidence>
<dbReference type="PROSITE" id="PS50158">
    <property type="entry name" value="ZF_CCHC"/>
    <property type="match status" value="1"/>
</dbReference>
<dbReference type="GO" id="GO:0006508">
    <property type="term" value="P:proteolysis"/>
    <property type="evidence" value="ECO:0007669"/>
    <property type="project" value="UniProtKB-KW"/>
</dbReference>
<dbReference type="SUPFAM" id="SSF50630">
    <property type="entry name" value="Acid proteases"/>
    <property type="match status" value="1"/>
</dbReference>
<dbReference type="Gene3D" id="3.10.10.10">
    <property type="entry name" value="HIV Type 1 Reverse Transcriptase, subunit A, domain 1"/>
    <property type="match status" value="1"/>
</dbReference>
<evidence type="ECO:0000256" key="19">
    <source>
        <dbReference type="SAM" id="MobiDB-lite"/>
    </source>
</evidence>
<dbReference type="EMBL" id="DP000009">
    <property type="protein sequence ID" value="ABF97872.1"/>
    <property type="molecule type" value="Genomic_DNA"/>
</dbReference>
<dbReference type="GO" id="GO:0008270">
    <property type="term" value="F:zinc ion binding"/>
    <property type="evidence" value="ECO:0007669"/>
    <property type="project" value="UniProtKB-KW"/>
</dbReference>
<keyword evidence="10" id="KW-0460">Magnesium</keyword>
<dbReference type="InterPro" id="IPR041577">
    <property type="entry name" value="RT_RNaseH_2"/>
</dbReference>
<dbReference type="InterPro" id="IPR043502">
    <property type="entry name" value="DNA/RNA_pol_sf"/>
</dbReference>
<dbReference type="InterPro" id="IPR041588">
    <property type="entry name" value="Integrase_H2C2"/>
</dbReference>
<dbReference type="GO" id="GO:0003887">
    <property type="term" value="F:DNA-directed DNA polymerase activity"/>
    <property type="evidence" value="ECO:0007669"/>
    <property type="project" value="UniProtKB-KW"/>
</dbReference>
<keyword evidence="5" id="KW-0540">Nuclease</keyword>
<evidence type="ECO:0000256" key="18">
    <source>
        <dbReference type="PROSITE-ProRule" id="PRU00047"/>
    </source>
</evidence>
<dbReference type="Gene3D" id="1.10.340.70">
    <property type="match status" value="1"/>
</dbReference>
<feature type="compositionally biased region" description="Low complexity" evidence="19">
    <location>
        <begin position="273"/>
        <end position="284"/>
    </location>
</feature>
<evidence type="ECO:0000256" key="17">
    <source>
        <dbReference type="ARBA" id="ARBA00023268"/>
    </source>
</evidence>
<evidence type="ECO:0000256" key="11">
    <source>
        <dbReference type="ARBA" id="ARBA00022884"/>
    </source>
</evidence>
<dbReference type="CDD" id="cd01647">
    <property type="entry name" value="RT_LTR"/>
    <property type="match status" value="1"/>
</dbReference>
<keyword evidence="12" id="KW-0229">DNA integration</keyword>
<dbReference type="InterPro" id="IPR005162">
    <property type="entry name" value="Retrotrans_gag_dom"/>
</dbReference>
<dbReference type="GO" id="GO:0003964">
    <property type="term" value="F:RNA-directed DNA polymerase activity"/>
    <property type="evidence" value="ECO:0007669"/>
    <property type="project" value="UniProtKB-KW"/>
</dbReference>
<dbReference type="InterPro" id="IPR012337">
    <property type="entry name" value="RNaseH-like_sf"/>
</dbReference>
<dbReference type="Pfam" id="PF00098">
    <property type="entry name" value="zf-CCHC"/>
    <property type="match status" value="1"/>
</dbReference>
<dbReference type="Gene3D" id="3.30.70.270">
    <property type="match status" value="2"/>
</dbReference>
<keyword evidence="13" id="KW-0695">RNA-directed DNA polymerase</keyword>
<dbReference type="GO" id="GO:0003723">
    <property type="term" value="F:RNA binding"/>
    <property type="evidence" value="ECO:0007669"/>
    <property type="project" value="UniProtKB-KW"/>
</dbReference>
<dbReference type="InterPro" id="IPR001969">
    <property type="entry name" value="Aspartic_peptidase_AS"/>
</dbReference>
<reference evidence="21" key="1">
    <citation type="journal article" date="2005" name="Genome Res.">
        <title>Sequence, annotation, and analysis of synteny between rice chromosome 3 and diverged grass species.</title>
        <authorList>
            <consortium name="Rice Chromosome 3 Sequencing Consortium"/>
            <person name="Buell C.R."/>
            <person name="Yuan Q."/>
            <person name="Ouyang S."/>
            <person name="Liu J."/>
            <person name="Zhu W."/>
            <person name="Wang A."/>
            <person name="Maiti R."/>
            <person name="Haas B."/>
            <person name="Wortman J."/>
            <person name="Pertea M."/>
            <person name="Jones K.M."/>
            <person name="Kim M."/>
            <person name="Overton L."/>
            <person name="Tsitrin T."/>
            <person name="Fadrosh D."/>
            <person name="Bera J."/>
            <person name="Weaver B."/>
            <person name="Jin S."/>
            <person name="Johri S."/>
            <person name="Reardon M."/>
            <person name="Webb K."/>
            <person name="Hill J."/>
            <person name="Moffat K."/>
            <person name="Tallon L."/>
            <person name="Van Aken S."/>
            <person name="Lewis M."/>
            <person name="Utterback T."/>
            <person name="Feldblyum T."/>
            <person name="Zismann V."/>
            <person name="Iobst S."/>
            <person name="Hsiao J."/>
            <person name="de Vazeille A.R."/>
            <person name="Salzberg S.L."/>
            <person name="White O."/>
            <person name="Fraser C."/>
            <person name="Yu Y."/>
            <person name="Kim H."/>
            <person name="Rambo T."/>
            <person name="Currie J."/>
            <person name="Collura K."/>
            <person name="Kernodle-Thompson S."/>
            <person name="Wei F."/>
            <person name="Kudrna K."/>
            <person name="Ammiraju J.S."/>
            <person name="Luo M."/>
            <person name="Goicoechea J.L."/>
            <person name="Wing R.A."/>
            <person name="Henry D."/>
            <person name="Oates R."/>
            <person name="Palmer M."/>
            <person name="Pries G."/>
            <person name="Saski C."/>
            <person name="Simmons J."/>
            <person name="Soderlund C."/>
            <person name="Nelson W."/>
            <person name="de la Bastide M."/>
            <person name="Spiegel L."/>
            <person name="Nascimento L."/>
            <person name="Huang E."/>
            <person name="Preston R."/>
            <person name="Zutavern T."/>
            <person name="Palmer L."/>
            <person name="O'Shaughnessy A."/>
            <person name="Dike S."/>
            <person name="McCombie W.R."/>
            <person name="Minx P."/>
            <person name="Cordum H."/>
            <person name="Wilson R."/>
            <person name="Jin W."/>
            <person name="Lee H.R."/>
            <person name="Jiang J."/>
            <person name="Jackson S."/>
        </authorList>
    </citation>
    <scope>NUCLEOTIDE SEQUENCE [LARGE SCALE GENOMIC DNA]</scope>
</reference>
<dbReference type="SUPFAM" id="SSF57756">
    <property type="entry name" value="Retrovirus zinc finger-like domains"/>
    <property type="match status" value="1"/>
</dbReference>
<dbReference type="Gene3D" id="3.30.420.10">
    <property type="entry name" value="Ribonuclease H-like superfamily/Ribonuclease H"/>
    <property type="match status" value="2"/>
</dbReference>
<dbReference type="InterPro" id="IPR041373">
    <property type="entry name" value="RT_RNaseH"/>
</dbReference>
<dbReference type="FunFam" id="3.30.70.270:FF:000020">
    <property type="entry name" value="Transposon Tf2-6 polyprotein-like Protein"/>
    <property type="match status" value="1"/>
</dbReference>
<keyword evidence="15" id="KW-0238">DNA-binding</keyword>
<dbReference type="InterPro" id="IPR056924">
    <property type="entry name" value="SH3_Tf2-1"/>
</dbReference>
<evidence type="ECO:0000256" key="9">
    <source>
        <dbReference type="ARBA" id="ARBA00022801"/>
    </source>
</evidence>
<evidence type="ECO:0000256" key="1">
    <source>
        <dbReference type="ARBA" id="ARBA00012493"/>
    </source>
</evidence>
<dbReference type="InterPro" id="IPR000477">
    <property type="entry name" value="RT_dom"/>
</dbReference>
<keyword evidence="8" id="KW-0255">Endonuclease</keyword>
<dbReference type="Pfam" id="PF08284">
    <property type="entry name" value="RVP_2"/>
    <property type="match status" value="1"/>
</dbReference>
<accession>Q10G32</accession>
<dbReference type="GO" id="GO:0006310">
    <property type="term" value="P:DNA recombination"/>
    <property type="evidence" value="ECO:0007669"/>
    <property type="project" value="UniProtKB-KW"/>
</dbReference>
<keyword evidence="6" id="KW-0479">Metal-binding</keyword>
<evidence type="ECO:0000256" key="13">
    <source>
        <dbReference type="ARBA" id="ARBA00022918"/>
    </source>
</evidence>
<dbReference type="SMART" id="SM00343">
    <property type="entry name" value="ZnF_C2HC"/>
    <property type="match status" value="1"/>
</dbReference>
<feature type="domain" description="CCHC-type" evidence="20">
    <location>
        <begin position="243"/>
        <end position="257"/>
    </location>
</feature>
<keyword evidence="18" id="KW-0863">Zinc-finger</keyword>
<proteinExistence type="predicted"/>
<reference evidence="21" key="2">
    <citation type="submission" date="2006-06" db="EMBL/GenBank/DDBJ databases">
        <authorList>
            <person name="Buell R."/>
            <person name="Wing R.A."/>
            <person name="McCombie W.A."/>
            <person name="Ouyang S."/>
        </authorList>
    </citation>
    <scope>NUCLEOTIDE SEQUENCE</scope>
</reference>
<evidence type="ECO:0000313" key="21">
    <source>
        <dbReference type="EMBL" id="ABF97872.1"/>
    </source>
</evidence>
<keyword evidence="14" id="KW-0239">DNA-directed DNA polymerase</keyword>
<keyword evidence="16" id="KW-0233">DNA recombination</keyword>